<reference evidence="2 3" key="1">
    <citation type="journal article" date="2015" name="Biotechnol. Biofuels">
        <title>Enhanced degradation of softwood versus hardwood by the white-rot fungus Pycnoporus coccineus.</title>
        <authorList>
            <person name="Couturier M."/>
            <person name="Navarro D."/>
            <person name="Chevret D."/>
            <person name="Henrissat B."/>
            <person name="Piumi F."/>
            <person name="Ruiz-Duenas F.J."/>
            <person name="Martinez A.T."/>
            <person name="Grigoriev I.V."/>
            <person name="Riley R."/>
            <person name="Lipzen A."/>
            <person name="Berrin J.G."/>
            <person name="Master E.R."/>
            <person name="Rosso M.N."/>
        </authorList>
    </citation>
    <scope>NUCLEOTIDE SEQUENCE [LARGE SCALE GENOMIC DNA]</scope>
    <source>
        <strain evidence="2 3">BRFM310</strain>
    </source>
</reference>
<sequence length="134" mass="14275">MISSVPSAQFLLVNSIVYPPEYCSVHRSSGLWCFSFAQAQGHLLLFVGLLGVIVLRYCLPAVLGQSLSRRPALGFGSASPRTAPFGPVCVPHSAAPPTGARSSLARVTVSRRPSCRMPPAVVLQLFRQLKPGST</sequence>
<dbReference type="EMBL" id="KZ084101">
    <property type="protein sequence ID" value="OSD03162.1"/>
    <property type="molecule type" value="Genomic_DNA"/>
</dbReference>
<keyword evidence="1" id="KW-0812">Transmembrane</keyword>
<proteinExistence type="predicted"/>
<organism evidence="2 3">
    <name type="scientific">Trametes coccinea (strain BRFM310)</name>
    <name type="common">Pycnoporus coccineus</name>
    <dbReference type="NCBI Taxonomy" id="1353009"/>
    <lineage>
        <taxon>Eukaryota</taxon>
        <taxon>Fungi</taxon>
        <taxon>Dikarya</taxon>
        <taxon>Basidiomycota</taxon>
        <taxon>Agaricomycotina</taxon>
        <taxon>Agaricomycetes</taxon>
        <taxon>Polyporales</taxon>
        <taxon>Polyporaceae</taxon>
        <taxon>Trametes</taxon>
    </lineage>
</organism>
<feature type="transmembrane region" description="Helical" evidence="1">
    <location>
        <begin position="39"/>
        <end position="59"/>
    </location>
</feature>
<keyword evidence="1" id="KW-1133">Transmembrane helix</keyword>
<gene>
    <name evidence="2" type="ORF">PYCCODRAFT_1434580</name>
</gene>
<name>A0A1Y2IT86_TRAC3</name>
<dbReference type="Proteomes" id="UP000193067">
    <property type="component" value="Unassembled WGS sequence"/>
</dbReference>
<accession>A0A1Y2IT86</accession>
<protein>
    <submittedName>
        <fullName evidence="2">Uncharacterized protein</fullName>
    </submittedName>
</protein>
<evidence type="ECO:0000313" key="3">
    <source>
        <dbReference type="Proteomes" id="UP000193067"/>
    </source>
</evidence>
<keyword evidence="3" id="KW-1185">Reference proteome</keyword>
<evidence type="ECO:0000313" key="2">
    <source>
        <dbReference type="EMBL" id="OSD03162.1"/>
    </source>
</evidence>
<keyword evidence="1" id="KW-0472">Membrane</keyword>
<evidence type="ECO:0000256" key="1">
    <source>
        <dbReference type="SAM" id="Phobius"/>
    </source>
</evidence>
<dbReference type="AlphaFoldDB" id="A0A1Y2IT86"/>